<dbReference type="InterPro" id="IPR002347">
    <property type="entry name" value="SDR_fam"/>
</dbReference>
<evidence type="ECO:0000256" key="1">
    <source>
        <dbReference type="ARBA" id="ARBA00006484"/>
    </source>
</evidence>
<feature type="domain" description="Ketoreductase" evidence="4">
    <location>
        <begin position="32"/>
        <end position="211"/>
    </location>
</feature>
<reference evidence="5 6" key="1">
    <citation type="submission" date="2017-07" db="EMBL/GenBank/DDBJ databases">
        <title>Draft Genome Sequences of Select Purple Nonsulfur Bacteria.</title>
        <authorList>
            <person name="Lasarre B."/>
            <person name="Mckinlay J.B."/>
        </authorList>
    </citation>
    <scope>NUCLEOTIDE SEQUENCE [LARGE SCALE GENOMIC DNA]</scope>
    <source>
        <strain evidence="5 6">DSM 5909</strain>
    </source>
</reference>
<dbReference type="PANTHER" id="PTHR43639">
    <property type="entry name" value="OXIDOREDUCTASE, SHORT-CHAIN DEHYDROGENASE/REDUCTASE FAMILY (AFU_ORTHOLOGUE AFUA_5G02870)"/>
    <property type="match status" value="1"/>
</dbReference>
<dbReference type="Proteomes" id="UP000249130">
    <property type="component" value="Unassembled WGS sequence"/>
</dbReference>
<dbReference type="SUPFAM" id="SSF51735">
    <property type="entry name" value="NAD(P)-binding Rossmann-fold domains"/>
    <property type="match status" value="1"/>
</dbReference>
<dbReference type="EMBL" id="NPEX01000035">
    <property type="protein sequence ID" value="RAI44733.1"/>
    <property type="molecule type" value="Genomic_DNA"/>
</dbReference>
<dbReference type="GO" id="GO:0016491">
    <property type="term" value="F:oxidoreductase activity"/>
    <property type="evidence" value="ECO:0007669"/>
    <property type="project" value="UniProtKB-KW"/>
</dbReference>
<protein>
    <submittedName>
        <fullName evidence="5">Dehydrogenase</fullName>
    </submittedName>
</protein>
<dbReference type="PANTHER" id="PTHR43639:SF1">
    <property type="entry name" value="SHORT-CHAIN DEHYDROGENASE_REDUCTASE FAMILY PROTEIN"/>
    <property type="match status" value="1"/>
</dbReference>
<evidence type="ECO:0000313" key="6">
    <source>
        <dbReference type="Proteomes" id="UP000249130"/>
    </source>
</evidence>
<dbReference type="InterPro" id="IPR020904">
    <property type="entry name" value="Sc_DH/Rdtase_CS"/>
</dbReference>
<evidence type="ECO:0000256" key="2">
    <source>
        <dbReference type="ARBA" id="ARBA00023002"/>
    </source>
</evidence>
<dbReference type="FunFam" id="3.40.50.720:FF:000084">
    <property type="entry name" value="Short-chain dehydrogenase reductase"/>
    <property type="match status" value="1"/>
</dbReference>
<dbReference type="OrthoDB" id="286404at2"/>
<gene>
    <name evidence="5" type="ORF">CH341_07505</name>
</gene>
<accession>A0A327L4H0</accession>
<dbReference type="NCBIfam" id="NF005559">
    <property type="entry name" value="PRK07231.1"/>
    <property type="match status" value="1"/>
</dbReference>
<dbReference type="PRINTS" id="PR00081">
    <property type="entry name" value="GDHRDH"/>
</dbReference>
<dbReference type="SMART" id="SM00822">
    <property type="entry name" value="PKS_KR"/>
    <property type="match status" value="1"/>
</dbReference>
<sequence>MAHPHPGDRERPVDHRHGKDSLVTDGLSLTGKVALITGGSRGIGAGIARRFAAAGAGVAISYKSRSDAADALAAEITAAGGHCLPVAGDLADEAAVARAVEQTVARFGRIDILVNCAGIGPYKPLGSMDAAFVRSILDANVLGTVLITQAVLPHLPSPGGRIVNVASALAYRPIPTSSVYSASKAAVVTLTHAWSKELGPKGITVNAIAPGVIETEMTTAILAERGPGIVAMTPLGRIGQPDDIAGIALFLCSAESGWVTGRTIVADGGVT</sequence>
<dbReference type="PRINTS" id="PR00080">
    <property type="entry name" value="SDRFAMILY"/>
</dbReference>
<evidence type="ECO:0000256" key="3">
    <source>
        <dbReference type="SAM" id="MobiDB-lite"/>
    </source>
</evidence>
<feature type="region of interest" description="Disordered" evidence="3">
    <location>
        <begin position="1"/>
        <end position="22"/>
    </location>
</feature>
<evidence type="ECO:0000259" key="4">
    <source>
        <dbReference type="SMART" id="SM00822"/>
    </source>
</evidence>
<dbReference type="Pfam" id="PF13561">
    <property type="entry name" value="adh_short_C2"/>
    <property type="match status" value="1"/>
</dbReference>
<dbReference type="AlphaFoldDB" id="A0A327L4H0"/>
<comment type="similarity">
    <text evidence="1">Belongs to the short-chain dehydrogenases/reductases (SDR) family.</text>
</comment>
<dbReference type="Gene3D" id="3.40.50.720">
    <property type="entry name" value="NAD(P)-binding Rossmann-like Domain"/>
    <property type="match status" value="1"/>
</dbReference>
<dbReference type="InterPro" id="IPR057326">
    <property type="entry name" value="KR_dom"/>
</dbReference>
<keyword evidence="2" id="KW-0560">Oxidoreductase</keyword>
<comment type="caution">
    <text evidence="5">The sequence shown here is derived from an EMBL/GenBank/DDBJ whole genome shotgun (WGS) entry which is preliminary data.</text>
</comment>
<name>A0A327L4H0_9BRAD</name>
<keyword evidence="6" id="KW-1185">Reference proteome</keyword>
<proteinExistence type="inferred from homology"/>
<dbReference type="PROSITE" id="PS00061">
    <property type="entry name" value="ADH_SHORT"/>
    <property type="match status" value="1"/>
</dbReference>
<dbReference type="InterPro" id="IPR036291">
    <property type="entry name" value="NAD(P)-bd_dom_sf"/>
</dbReference>
<evidence type="ECO:0000313" key="5">
    <source>
        <dbReference type="EMBL" id="RAI44733.1"/>
    </source>
</evidence>
<organism evidence="5 6">
    <name type="scientific">Rhodoplanes roseus</name>
    <dbReference type="NCBI Taxonomy" id="29409"/>
    <lineage>
        <taxon>Bacteria</taxon>
        <taxon>Pseudomonadati</taxon>
        <taxon>Pseudomonadota</taxon>
        <taxon>Alphaproteobacteria</taxon>
        <taxon>Hyphomicrobiales</taxon>
        <taxon>Nitrobacteraceae</taxon>
        <taxon>Rhodoplanes</taxon>
    </lineage>
</organism>